<dbReference type="InterPro" id="IPR006569">
    <property type="entry name" value="CID_dom"/>
</dbReference>
<dbReference type="GO" id="GO:0030846">
    <property type="term" value="P:termination of RNA polymerase II transcription, poly(A)-coupled"/>
    <property type="evidence" value="ECO:0007669"/>
    <property type="project" value="EnsemblFungi"/>
</dbReference>
<dbReference type="Pfam" id="PF04818">
    <property type="entry name" value="CID"/>
    <property type="match status" value="1"/>
</dbReference>
<dbReference type="AlphaFoldDB" id="A0A0W0DEM6"/>
<reference evidence="2 3" key="1">
    <citation type="submission" date="2015-10" db="EMBL/GenBank/DDBJ databases">
        <title>Draft genomes sequences of Candida glabrata isolates 1A, 1B, 2A, 2B, 3A and 3B.</title>
        <authorList>
            <person name="Haavelsrud O.E."/>
            <person name="Gaustad P."/>
        </authorList>
    </citation>
    <scope>NUCLEOTIDE SEQUENCE [LARGE SCALE GENOMIC DNA]</scope>
    <source>
        <strain evidence="2">910700640</strain>
    </source>
</reference>
<dbReference type="GO" id="GO:0005829">
    <property type="term" value="C:cytosol"/>
    <property type="evidence" value="ECO:0007669"/>
    <property type="project" value="EnsemblFungi"/>
</dbReference>
<dbReference type="PhylomeDB" id="A0A0W0DEM6"/>
<dbReference type="Proteomes" id="UP000054886">
    <property type="component" value="Unassembled WGS sequence"/>
</dbReference>
<proteinExistence type="predicted"/>
<dbReference type="GO" id="GO:0031124">
    <property type="term" value="P:mRNA 3'-end processing"/>
    <property type="evidence" value="ECO:0007669"/>
    <property type="project" value="EnsemblFungi"/>
</dbReference>
<dbReference type="OMA" id="ARSDFAN"/>
<feature type="region of interest" description="Disordered" evidence="1">
    <location>
        <begin position="236"/>
        <end position="273"/>
    </location>
</feature>
<organism evidence="2 3">
    <name type="scientific">Candida glabrata</name>
    <name type="common">Yeast</name>
    <name type="synonym">Torulopsis glabrata</name>
    <dbReference type="NCBI Taxonomy" id="5478"/>
    <lineage>
        <taxon>Eukaryota</taxon>
        <taxon>Fungi</taxon>
        <taxon>Dikarya</taxon>
        <taxon>Ascomycota</taxon>
        <taxon>Saccharomycotina</taxon>
        <taxon>Saccharomycetes</taxon>
        <taxon>Saccharomycetales</taxon>
        <taxon>Saccharomycetaceae</taxon>
        <taxon>Nakaseomyces</taxon>
    </lineage>
</organism>
<accession>A0A0W0DEM6</accession>
<dbReference type="Pfam" id="PF11526">
    <property type="entry name" value="Pfc11_Clp1_ID"/>
    <property type="match status" value="1"/>
</dbReference>
<dbReference type="InterPro" id="IPR054128">
    <property type="entry name" value="Pfc11_Rna14/15-ID"/>
</dbReference>
<dbReference type="PANTHER" id="PTHR15921:SF3">
    <property type="entry name" value="PRE-MRNA CLEAVAGE COMPLEX 2 PROTEIN PCF11"/>
    <property type="match status" value="1"/>
</dbReference>
<dbReference type="InterPro" id="IPR021605">
    <property type="entry name" value="Pcf11_Clp1-ID"/>
</dbReference>
<dbReference type="GO" id="GO:0003729">
    <property type="term" value="F:mRNA binding"/>
    <property type="evidence" value="ECO:0007669"/>
    <property type="project" value="EnsemblFungi"/>
</dbReference>
<dbReference type="PANTHER" id="PTHR15921">
    <property type="entry name" value="PRE-MRNA CLEAVAGE COMPLEX II"/>
    <property type="match status" value="1"/>
</dbReference>
<dbReference type="InterPro" id="IPR047415">
    <property type="entry name" value="Pcf11_CID"/>
</dbReference>
<evidence type="ECO:0000256" key="1">
    <source>
        <dbReference type="SAM" id="MobiDB-lite"/>
    </source>
</evidence>
<dbReference type="Gene3D" id="1.25.40.90">
    <property type="match status" value="1"/>
</dbReference>
<protein>
    <submittedName>
        <fullName evidence="2">Protein PCF11</fullName>
    </submittedName>
</protein>
<dbReference type="Pfam" id="PF21936">
    <property type="entry name" value="Pcf11_C"/>
    <property type="match status" value="1"/>
</dbReference>
<dbReference type="GO" id="GO:0000993">
    <property type="term" value="F:RNA polymerase II complex binding"/>
    <property type="evidence" value="ECO:0007669"/>
    <property type="project" value="EnsemblFungi"/>
</dbReference>
<evidence type="ECO:0000313" key="3">
    <source>
        <dbReference type="Proteomes" id="UP000054886"/>
    </source>
</evidence>
<dbReference type="CDD" id="cd16982">
    <property type="entry name" value="CID_Pcf11"/>
    <property type="match status" value="1"/>
</dbReference>
<dbReference type="PROSITE" id="PS51391">
    <property type="entry name" value="CID"/>
    <property type="match status" value="1"/>
</dbReference>
<dbReference type="SMART" id="SM00582">
    <property type="entry name" value="RPR"/>
    <property type="match status" value="1"/>
</dbReference>
<dbReference type="VEuPathDB" id="FungiDB:CAGL0K11374g"/>
<gene>
    <name evidence="2" type="ORF">AO440_003730</name>
</gene>
<dbReference type="GO" id="GO:0005849">
    <property type="term" value="C:mRNA cleavage factor complex"/>
    <property type="evidence" value="ECO:0007669"/>
    <property type="project" value="EnsemblFungi"/>
</dbReference>
<dbReference type="InterPro" id="IPR054127">
    <property type="entry name" value="Pcf11_C"/>
</dbReference>
<feature type="compositionally biased region" description="Polar residues" evidence="1">
    <location>
        <begin position="252"/>
        <end position="266"/>
    </location>
</feature>
<dbReference type="SUPFAM" id="SSF48464">
    <property type="entry name" value="ENTH/VHS domain"/>
    <property type="match status" value="1"/>
</dbReference>
<dbReference type="InterPro" id="IPR045154">
    <property type="entry name" value="PCF11-like"/>
</dbReference>
<dbReference type="VEuPathDB" id="FungiDB:GVI51_K11209"/>
<dbReference type="GO" id="GO:0030847">
    <property type="term" value="P:termination of RNA polymerase II transcription, exosome-dependent"/>
    <property type="evidence" value="ECO:0007669"/>
    <property type="project" value="EnsemblFungi"/>
</dbReference>
<dbReference type="VEuPathDB" id="FungiDB:GWK60_K11165"/>
<dbReference type="Pfam" id="PF21940">
    <property type="entry name" value="Pfc11_Rna14-15-ID"/>
    <property type="match status" value="1"/>
</dbReference>
<sequence>MDKETEATVKEFEGVLDELTFNSRPIITTLTRMAEENISCAQYFVDAVEARIEKWKPSQKLFAFYVMDSICKNAGSPYTIYFSRNLPNLYRKAYLLVDNQVRTKLIRMFKTWVEPNQSTGGSTFLFEKTALDKIEQFLIKASALHQKNLESQLPKPTVPLLLKEIDKLAYITNERLKDQPNDDKLQKKIMVLQQLKKELQRERMASSALKQVQMQLRNIFAQDYQKLQDKLRYQQQQQQQQQQQEQFLEQQPTKTGDAQSSRSTPDMLSGSAIPLFGDQNGSTLFGESTPMFSTPDFVEIDNNKNHQLNKLKSLFNELDSVGLLYKPKNESIVTLYNKLNGITGDNEVDLKLKEYNQLKQVPTVSVLQGIINDCKAYFATANIDILNSPNLQLNQGNLLNHNSTVDVRLVNLLYRSKPNKCLTCGKRFGNSMEDKKAEADHLDWHFRINKRIKGSRLVNNPFTSSNVSSTQKNIQSRTWFLNDSDWVKFNDDEIVSTTRDIDQRHNKEKNKSSEDAYSKIASESLAKSESTDFIDVNDLRKKYVVVPESSDDMSFQCPICKETVSSVFDEDSGEWIWRNTISVDSKFFHATCYFEAAQSRDSLAGVTADLQKLKQLLKN</sequence>
<name>A0A0W0DEM6_CANGB</name>
<evidence type="ECO:0000313" key="2">
    <source>
        <dbReference type="EMBL" id="KTB02129.1"/>
    </source>
</evidence>
<dbReference type="EMBL" id="LLZZ01000126">
    <property type="protein sequence ID" value="KTB02129.1"/>
    <property type="molecule type" value="Genomic_DNA"/>
</dbReference>
<dbReference type="VEuPathDB" id="FungiDB:B1J91_K11374g"/>
<comment type="caution">
    <text evidence="2">The sequence shown here is derived from an EMBL/GenBank/DDBJ whole genome shotgun (WGS) entry which is preliminary data.</text>
</comment>
<dbReference type="FunFam" id="1.25.40.90:FF:000016">
    <property type="entry name" value="mRNA cleavage factor complex component Pcf11"/>
    <property type="match status" value="1"/>
</dbReference>
<dbReference type="InterPro" id="IPR008942">
    <property type="entry name" value="ENTH_VHS"/>
</dbReference>
<feature type="compositionally biased region" description="Low complexity" evidence="1">
    <location>
        <begin position="236"/>
        <end position="251"/>
    </location>
</feature>
<dbReference type="OrthoDB" id="2129491at2759"/>